<dbReference type="Pfam" id="PF12680">
    <property type="entry name" value="SnoaL_2"/>
    <property type="match status" value="1"/>
</dbReference>
<keyword evidence="3" id="KW-1185">Reference proteome</keyword>
<gene>
    <name evidence="2" type="ORF">G7066_06445</name>
</gene>
<dbReference type="InterPro" id="IPR037401">
    <property type="entry name" value="SnoaL-like"/>
</dbReference>
<dbReference type="Proteomes" id="UP000503441">
    <property type="component" value="Chromosome"/>
</dbReference>
<dbReference type="Gene3D" id="3.10.450.50">
    <property type="match status" value="1"/>
</dbReference>
<dbReference type="RefSeq" id="WP_166329897.1">
    <property type="nucleotide sequence ID" value="NZ_CP049933.1"/>
</dbReference>
<dbReference type="SUPFAM" id="SSF54427">
    <property type="entry name" value="NTF2-like"/>
    <property type="match status" value="1"/>
</dbReference>
<reference evidence="2 3" key="1">
    <citation type="submission" date="2020-03" db="EMBL/GenBank/DDBJ databases">
        <title>Leucobacter sp. nov., isolated from beetles.</title>
        <authorList>
            <person name="Hyun D.-W."/>
            <person name="Bae J.-W."/>
        </authorList>
    </citation>
    <scope>NUCLEOTIDE SEQUENCE [LARGE SCALE GENOMIC DNA]</scope>
    <source>
        <strain evidence="2 3">HDW9A</strain>
    </source>
</reference>
<evidence type="ECO:0000313" key="3">
    <source>
        <dbReference type="Proteomes" id="UP000503441"/>
    </source>
</evidence>
<sequence>MSPQSAPITVVTDYFTALAEGRVPDALAKLHPQVQWHQPGQNQFSGVHTGPDAVSTLIGGMMGVSGGTFALAPAGPLMANGALVAAPVHFTGSRNDGVQLDQLGLDLLTVHDGLIVEVHLFSADGPAEDAFWGSSATQ</sequence>
<evidence type="ECO:0000259" key="1">
    <source>
        <dbReference type="Pfam" id="PF12680"/>
    </source>
</evidence>
<proteinExistence type="predicted"/>
<evidence type="ECO:0000313" key="2">
    <source>
        <dbReference type="EMBL" id="QIM18375.1"/>
    </source>
</evidence>
<feature type="domain" description="SnoaL-like" evidence="1">
    <location>
        <begin position="11"/>
        <end position="118"/>
    </location>
</feature>
<protein>
    <submittedName>
        <fullName evidence="2">Nuclear transport factor 2 family protein</fullName>
    </submittedName>
</protein>
<name>A0ABX6JZZ6_9MICO</name>
<dbReference type="EMBL" id="CP049933">
    <property type="protein sequence ID" value="QIM18375.1"/>
    <property type="molecule type" value="Genomic_DNA"/>
</dbReference>
<accession>A0ABX6JZZ6</accession>
<dbReference type="InterPro" id="IPR032710">
    <property type="entry name" value="NTF2-like_dom_sf"/>
</dbReference>
<organism evidence="2 3">
    <name type="scientific">Leucobacter coleopterorum</name>
    <dbReference type="NCBI Taxonomy" id="2714933"/>
    <lineage>
        <taxon>Bacteria</taxon>
        <taxon>Bacillati</taxon>
        <taxon>Actinomycetota</taxon>
        <taxon>Actinomycetes</taxon>
        <taxon>Micrococcales</taxon>
        <taxon>Microbacteriaceae</taxon>
        <taxon>Leucobacter</taxon>
    </lineage>
</organism>